<dbReference type="AlphaFoldDB" id="J3M3Z8"/>
<feature type="region of interest" description="Disordered" evidence="1">
    <location>
        <begin position="34"/>
        <end position="59"/>
    </location>
</feature>
<proteinExistence type="predicted"/>
<dbReference type="PANTHER" id="PTHR32246">
    <property type="entry name" value="INGRESSION PROTEIN FIC1"/>
    <property type="match status" value="1"/>
</dbReference>
<reference evidence="2" key="2">
    <citation type="submission" date="2013-04" db="UniProtKB">
        <authorList>
            <consortium name="EnsemblPlants"/>
        </authorList>
    </citation>
    <scope>IDENTIFICATION</scope>
</reference>
<dbReference type="SUPFAM" id="SSF49562">
    <property type="entry name" value="C2 domain (Calcium/lipid-binding domain, CaLB)"/>
    <property type="match status" value="1"/>
</dbReference>
<dbReference type="STRING" id="4533.J3M3Z8"/>
<feature type="compositionally biased region" description="Basic and acidic residues" evidence="1">
    <location>
        <begin position="45"/>
        <end position="59"/>
    </location>
</feature>
<keyword evidence="3" id="KW-1185">Reference proteome</keyword>
<dbReference type="Gramene" id="OB05G13220.1">
    <property type="protein sequence ID" value="OB05G13220.1"/>
    <property type="gene ID" value="OB05G13220"/>
</dbReference>
<organism evidence="2">
    <name type="scientific">Oryza brachyantha</name>
    <name type="common">malo sina</name>
    <dbReference type="NCBI Taxonomy" id="4533"/>
    <lineage>
        <taxon>Eukaryota</taxon>
        <taxon>Viridiplantae</taxon>
        <taxon>Streptophyta</taxon>
        <taxon>Embryophyta</taxon>
        <taxon>Tracheophyta</taxon>
        <taxon>Spermatophyta</taxon>
        <taxon>Magnoliopsida</taxon>
        <taxon>Liliopsida</taxon>
        <taxon>Poales</taxon>
        <taxon>Poaceae</taxon>
        <taxon>BOP clade</taxon>
        <taxon>Oryzoideae</taxon>
        <taxon>Oryzeae</taxon>
        <taxon>Oryzinae</taxon>
        <taxon>Oryza</taxon>
    </lineage>
</organism>
<dbReference type="Proteomes" id="UP000006038">
    <property type="component" value="Chromosome 5"/>
</dbReference>
<dbReference type="EnsemblPlants" id="OB05G13220.1">
    <property type="protein sequence ID" value="OB05G13220.1"/>
    <property type="gene ID" value="OB05G13220"/>
</dbReference>
<accession>J3M3Z8</accession>
<evidence type="ECO:0000313" key="3">
    <source>
        <dbReference type="Proteomes" id="UP000006038"/>
    </source>
</evidence>
<dbReference type="PANTHER" id="PTHR32246:SF99">
    <property type="entry name" value="OS05G0149100 PROTEIN"/>
    <property type="match status" value="1"/>
</dbReference>
<sequence length="98" mass="10464">MACRVLEVTLVSAKDLKKVTVFSKMRVYAVASISGGDPRVPTHRTQADREGGRSPSKEKHAVINKLGKVVAESINHGLELATIVGNGEISLVKGVELN</sequence>
<name>J3M3Z8_ORYBR</name>
<evidence type="ECO:0000256" key="1">
    <source>
        <dbReference type="SAM" id="MobiDB-lite"/>
    </source>
</evidence>
<dbReference type="InterPro" id="IPR035892">
    <property type="entry name" value="C2_domain_sf"/>
</dbReference>
<dbReference type="HOGENOM" id="CLU_2337019_0_0_1"/>
<protein>
    <submittedName>
        <fullName evidence="2">Uncharacterized protein</fullName>
    </submittedName>
</protein>
<reference evidence="2" key="1">
    <citation type="journal article" date="2013" name="Nat. Commun.">
        <title>Whole-genome sequencing of Oryza brachyantha reveals mechanisms underlying Oryza genome evolution.</title>
        <authorList>
            <person name="Chen J."/>
            <person name="Huang Q."/>
            <person name="Gao D."/>
            <person name="Wang J."/>
            <person name="Lang Y."/>
            <person name="Liu T."/>
            <person name="Li B."/>
            <person name="Bai Z."/>
            <person name="Luis Goicoechea J."/>
            <person name="Liang C."/>
            <person name="Chen C."/>
            <person name="Zhang W."/>
            <person name="Sun S."/>
            <person name="Liao Y."/>
            <person name="Zhang X."/>
            <person name="Yang L."/>
            <person name="Song C."/>
            <person name="Wang M."/>
            <person name="Shi J."/>
            <person name="Liu G."/>
            <person name="Liu J."/>
            <person name="Zhou H."/>
            <person name="Zhou W."/>
            <person name="Yu Q."/>
            <person name="An N."/>
            <person name="Chen Y."/>
            <person name="Cai Q."/>
            <person name="Wang B."/>
            <person name="Liu B."/>
            <person name="Min J."/>
            <person name="Huang Y."/>
            <person name="Wu H."/>
            <person name="Li Z."/>
            <person name="Zhang Y."/>
            <person name="Yin Y."/>
            <person name="Song W."/>
            <person name="Jiang J."/>
            <person name="Jackson S.A."/>
            <person name="Wing R.A."/>
            <person name="Wang J."/>
            <person name="Chen M."/>
        </authorList>
    </citation>
    <scope>NUCLEOTIDE SEQUENCE [LARGE SCALE GENOMIC DNA]</scope>
    <source>
        <strain evidence="2">cv. IRGC 101232</strain>
    </source>
</reference>
<evidence type="ECO:0000313" key="2">
    <source>
        <dbReference type="EnsemblPlants" id="OB05G13220.1"/>
    </source>
</evidence>